<organism evidence="3 4">
    <name type="scientific">Trichoglossum hirsutum</name>
    <dbReference type="NCBI Taxonomy" id="265104"/>
    <lineage>
        <taxon>Eukaryota</taxon>
        <taxon>Fungi</taxon>
        <taxon>Dikarya</taxon>
        <taxon>Ascomycota</taxon>
        <taxon>Pezizomycotina</taxon>
        <taxon>Geoglossomycetes</taxon>
        <taxon>Geoglossales</taxon>
        <taxon>Geoglossaceae</taxon>
        <taxon>Trichoglossum</taxon>
    </lineage>
</organism>
<dbReference type="GO" id="GO:0034551">
    <property type="term" value="P:mitochondrial respiratory chain complex III assembly"/>
    <property type="evidence" value="ECO:0007669"/>
    <property type="project" value="TreeGrafter"/>
</dbReference>
<dbReference type="PROSITE" id="PS50012">
    <property type="entry name" value="RCC1_3"/>
    <property type="match status" value="2"/>
</dbReference>
<dbReference type="Pfam" id="PF13540">
    <property type="entry name" value="RCC1_2"/>
    <property type="match status" value="1"/>
</dbReference>
<dbReference type="InterPro" id="IPR053245">
    <property type="entry name" value="MitoProcess-Associated"/>
</dbReference>
<sequence length="579" mass="62934">MFNARVAPRVLPNLCNAPRSPPFTALQSRQLSSSSAPKNHGRRVWIRAFSIGLVVGLGATAFQGFAQAHAEAPEPITLKTKKEILTYKEDLRDRLSSQHLQVKRSWESPGVYAWGSNTGRVVAPDSDEEFIKTPRRIPFFDGVLLRDLKLDRKFGAAITEKGDLLQWGTAYSSDSRLPALTLRGKDLVSLALSRDRIIALSSGGKVYSVPVSKADQASGPKISGGTWISLWPTPANISYRLLQPKELQWGEKVSVIRGGLDHVLLMTSKGRLFSAAASGEEFPSKGQLGIPGLTWNTRPAGPYDQPHEVTTLRGFHIVDIAAGDYHSLAADRDGRVFTFGDNSLGQLGFDYSAEAIVIDTPSLLPIQRLYQGSDMTPRVTGVSAGGCNSFFTIDATRVVGQGDDPPQRGLGRVTADTFSCGQGIWGGLGNGRWTHVQGTPTKVKALSGLFEWDESTSSIVPIRLSRISVGSTHTSATMDNVTHVGANAKTPENDTNYGADVLWWGGNEFYQLGTGKRNNLSSPSYIAPLDTDADKEKGRRGENRFQITPRKLVRVNERNVNLEQRVECGRGVSAVYSGV</sequence>
<dbReference type="InterPro" id="IPR009091">
    <property type="entry name" value="RCC1/BLIP-II"/>
</dbReference>
<keyword evidence="2" id="KW-0472">Membrane</keyword>
<dbReference type="FunFam" id="2.130.10.30:FF:000027">
    <property type="entry name" value="Protein FMP25, mitochondrial"/>
    <property type="match status" value="1"/>
</dbReference>
<dbReference type="PANTHER" id="PTHR47563">
    <property type="entry name" value="PROTEIN FMP25, MITOCHONDRIAL"/>
    <property type="match status" value="1"/>
</dbReference>
<keyword evidence="2" id="KW-1133">Transmembrane helix</keyword>
<dbReference type="GO" id="GO:0005743">
    <property type="term" value="C:mitochondrial inner membrane"/>
    <property type="evidence" value="ECO:0007669"/>
    <property type="project" value="TreeGrafter"/>
</dbReference>
<reference evidence="3" key="1">
    <citation type="submission" date="2021-03" db="EMBL/GenBank/DDBJ databases">
        <title>Comparative genomics and phylogenomic investigation of the class Geoglossomycetes provide insights into ecological specialization and systematics.</title>
        <authorList>
            <person name="Melie T."/>
            <person name="Pirro S."/>
            <person name="Miller A.N."/>
            <person name="Quandt A."/>
        </authorList>
    </citation>
    <scope>NUCLEOTIDE SEQUENCE</scope>
    <source>
        <strain evidence="3">CAQ_001_2017</strain>
    </source>
</reference>
<proteinExistence type="predicted"/>
<feature type="repeat" description="RCC1" evidence="1">
    <location>
        <begin position="270"/>
        <end position="333"/>
    </location>
</feature>
<protein>
    <recommendedName>
        <fullName evidence="5">Mitochondrial protein Fmp25</fullName>
    </recommendedName>
</protein>
<evidence type="ECO:0000256" key="2">
    <source>
        <dbReference type="SAM" id="Phobius"/>
    </source>
</evidence>
<gene>
    <name evidence="3" type="ORF">GP486_001842</name>
</gene>
<dbReference type="AlphaFoldDB" id="A0A9P8LFX6"/>
<feature type="repeat" description="RCC1" evidence="1">
    <location>
        <begin position="334"/>
        <end position="395"/>
    </location>
</feature>
<evidence type="ECO:0000313" key="4">
    <source>
        <dbReference type="Proteomes" id="UP000750711"/>
    </source>
</evidence>
<dbReference type="Proteomes" id="UP000750711">
    <property type="component" value="Unassembled WGS sequence"/>
</dbReference>
<keyword evidence="4" id="KW-1185">Reference proteome</keyword>
<evidence type="ECO:0000313" key="3">
    <source>
        <dbReference type="EMBL" id="KAH0564772.1"/>
    </source>
</evidence>
<keyword evidence="2" id="KW-0812">Transmembrane</keyword>
<dbReference type="SUPFAM" id="SSF50985">
    <property type="entry name" value="RCC1/BLIP-II"/>
    <property type="match status" value="1"/>
</dbReference>
<dbReference type="EMBL" id="JAGHQM010000181">
    <property type="protein sequence ID" value="KAH0564772.1"/>
    <property type="molecule type" value="Genomic_DNA"/>
</dbReference>
<accession>A0A9P8LFX6</accession>
<dbReference type="Gene3D" id="2.130.10.30">
    <property type="entry name" value="Regulator of chromosome condensation 1/beta-lactamase-inhibitor protein II"/>
    <property type="match status" value="1"/>
</dbReference>
<comment type="caution">
    <text evidence="3">The sequence shown here is derived from an EMBL/GenBank/DDBJ whole genome shotgun (WGS) entry which is preliminary data.</text>
</comment>
<dbReference type="InterPro" id="IPR000408">
    <property type="entry name" value="Reg_chr_condens"/>
</dbReference>
<evidence type="ECO:0008006" key="5">
    <source>
        <dbReference type="Google" id="ProtNLM"/>
    </source>
</evidence>
<feature type="transmembrane region" description="Helical" evidence="2">
    <location>
        <begin position="44"/>
        <end position="66"/>
    </location>
</feature>
<name>A0A9P8LFX6_9PEZI</name>
<evidence type="ECO:0000256" key="1">
    <source>
        <dbReference type="PROSITE-ProRule" id="PRU00235"/>
    </source>
</evidence>
<dbReference type="PANTHER" id="PTHR47563:SF1">
    <property type="entry name" value="PROTEIN FMP25, MITOCHONDRIAL"/>
    <property type="match status" value="1"/>
</dbReference>